<dbReference type="Gene3D" id="1.20.1600.10">
    <property type="entry name" value="Outer membrane efflux proteins (OEP)"/>
    <property type="match status" value="1"/>
</dbReference>
<gene>
    <name evidence="9" type="ORF">SAMN04488128_103824</name>
</gene>
<evidence type="ECO:0000313" key="10">
    <source>
        <dbReference type="Proteomes" id="UP000190367"/>
    </source>
</evidence>
<evidence type="ECO:0000313" key="9">
    <source>
        <dbReference type="EMBL" id="SKA33352.1"/>
    </source>
</evidence>
<keyword evidence="7" id="KW-0998">Cell outer membrane</keyword>
<protein>
    <submittedName>
        <fullName evidence="9">Outer membrane protein</fullName>
    </submittedName>
</protein>
<organism evidence="9 10">
    <name type="scientific">Chitinophaga eiseniae</name>
    <dbReference type="NCBI Taxonomy" id="634771"/>
    <lineage>
        <taxon>Bacteria</taxon>
        <taxon>Pseudomonadati</taxon>
        <taxon>Bacteroidota</taxon>
        <taxon>Chitinophagia</taxon>
        <taxon>Chitinophagales</taxon>
        <taxon>Chitinophagaceae</taxon>
        <taxon>Chitinophaga</taxon>
    </lineage>
</organism>
<evidence type="ECO:0000256" key="5">
    <source>
        <dbReference type="ARBA" id="ARBA00022692"/>
    </source>
</evidence>
<evidence type="ECO:0000256" key="1">
    <source>
        <dbReference type="ARBA" id="ARBA00004442"/>
    </source>
</evidence>
<accession>A0A1T4SYZ4</accession>
<comment type="similarity">
    <text evidence="2">Belongs to the outer membrane factor (OMF) (TC 1.B.17) family.</text>
</comment>
<dbReference type="InterPro" id="IPR003423">
    <property type="entry name" value="OMP_efflux"/>
</dbReference>
<evidence type="ECO:0000256" key="4">
    <source>
        <dbReference type="ARBA" id="ARBA00022452"/>
    </source>
</evidence>
<dbReference type="Proteomes" id="UP000190367">
    <property type="component" value="Unassembled WGS sequence"/>
</dbReference>
<comment type="subcellular location">
    <subcellularLocation>
        <location evidence="1">Cell outer membrane</location>
    </subcellularLocation>
</comment>
<keyword evidence="3" id="KW-0813">Transport</keyword>
<dbReference type="GO" id="GO:1990281">
    <property type="term" value="C:efflux pump complex"/>
    <property type="evidence" value="ECO:0007669"/>
    <property type="project" value="TreeGrafter"/>
</dbReference>
<proteinExistence type="inferred from homology"/>
<evidence type="ECO:0000256" key="3">
    <source>
        <dbReference type="ARBA" id="ARBA00022448"/>
    </source>
</evidence>
<keyword evidence="10" id="KW-1185">Reference proteome</keyword>
<keyword evidence="5" id="KW-0812">Transmembrane</keyword>
<dbReference type="InterPro" id="IPR051906">
    <property type="entry name" value="TolC-like"/>
</dbReference>
<dbReference type="SUPFAM" id="SSF56954">
    <property type="entry name" value="Outer membrane efflux proteins (OEP)"/>
    <property type="match status" value="1"/>
</dbReference>
<reference evidence="10" key="1">
    <citation type="submission" date="2017-02" db="EMBL/GenBank/DDBJ databases">
        <authorList>
            <person name="Varghese N."/>
            <person name="Submissions S."/>
        </authorList>
    </citation>
    <scope>NUCLEOTIDE SEQUENCE [LARGE SCALE GENOMIC DNA]</scope>
    <source>
        <strain evidence="10">DSM 22224</strain>
    </source>
</reference>
<evidence type="ECO:0000256" key="7">
    <source>
        <dbReference type="ARBA" id="ARBA00023237"/>
    </source>
</evidence>
<evidence type="ECO:0000256" key="2">
    <source>
        <dbReference type="ARBA" id="ARBA00007613"/>
    </source>
</evidence>
<dbReference type="GO" id="GO:0009279">
    <property type="term" value="C:cell outer membrane"/>
    <property type="evidence" value="ECO:0007669"/>
    <property type="project" value="UniProtKB-SubCell"/>
</dbReference>
<dbReference type="STRING" id="634771.SAMN04488128_103824"/>
<dbReference type="Pfam" id="PF02321">
    <property type="entry name" value="OEP"/>
    <property type="match status" value="2"/>
</dbReference>
<dbReference type="GO" id="GO:0015562">
    <property type="term" value="F:efflux transmembrane transporter activity"/>
    <property type="evidence" value="ECO:0007669"/>
    <property type="project" value="InterPro"/>
</dbReference>
<dbReference type="EMBL" id="FUWZ01000003">
    <property type="protein sequence ID" value="SKA33352.1"/>
    <property type="molecule type" value="Genomic_DNA"/>
</dbReference>
<dbReference type="PANTHER" id="PTHR30026:SF20">
    <property type="entry name" value="OUTER MEMBRANE PROTEIN TOLC"/>
    <property type="match status" value="1"/>
</dbReference>
<dbReference type="PANTHER" id="PTHR30026">
    <property type="entry name" value="OUTER MEMBRANE PROTEIN TOLC"/>
    <property type="match status" value="1"/>
</dbReference>
<dbReference type="GO" id="GO:0015288">
    <property type="term" value="F:porin activity"/>
    <property type="evidence" value="ECO:0007669"/>
    <property type="project" value="TreeGrafter"/>
</dbReference>
<keyword evidence="4" id="KW-1134">Transmembrane beta strand</keyword>
<feature type="signal peptide" evidence="8">
    <location>
        <begin position="1"/>
        <end position="18"/>
    </location>
</feature>
<name>A0A1T4SYZ4_9BACT</name>
<sequence length="438" mass="49233">MRNTLLLTLLCCAINSVAVCQTKLNLDQSFSLLLTQNEDVRQANIAVLLARVEVKDARNGFLPTLSFGAGHTYNLGLAFDQIAGQLVTGNKWTNTANANISTRATVFQGFSQVNKLKQSLLGLESKELQKSQLNQSLKLELLSRYFDATASRSLYEVNLKQLHFAQQQLEEERTKYELETNTLVDVTQAESQVANNELNSIVSNTAYNSSLIALKQVLGIPLTDSVFLETPNLEIGAPGDQMPGGTPSQDPSVKLAELSVRQSTLNLKSAKAPYYPTLSFFGAYGTNYSSVRRDYGSDHYMPFWTQADQNRSLNFGLSLSLPVFDGFKTRNNISRLKLDLETKQSVLNKVKTEREKVLLLAIQEYQKSVKEYQVLQVQHHALEKNFYAMKERYDIGETSAMEYNKALLDYNVAETNVIKAKYTLMYNLEVIRVLKGER</sequence>
<keyword evidence="8" id="KW-0732">Signal</keyword>
<feature type="chain" id="PRO_5010580529" evidence="8">
    <location>
        <begin position="19"/>
        <end position="438"/>
    </location>
</feature>
<dbReference type="RefSeq" id="WP_078671147.1">
    <property type="nucleotide sequence ID" value="NZ_FUWZ01000003.1"/>
</dbReference>
<dbReference type="AlphaFoldDB" id="A0A1T4SYZ4"/>
<keyword evidence="6" id="KW-0472">Membrane</keyword>
<evidence type="ECO:0000256" key="6">
    <source>
        <dbReference type="ARBA" id="ARBA00023136"/>
    </source>
</evidence>
<dbReference type="OrthoDB" id="9811587at2"/>
<evidence type="ECO:0000256" key="8">
    <source>
        <dbReference type="SAM" id="SignalP"/>
    </source>
</evidence>